<protein>
    <submittedName>
        <fullName evidence="2">RCG32071</fullName>
    </submittedName>
</protein>
<sequence length="127" mass="14494">MPRVPDPGMCVYTHWETLSCQDEAESERWVSAVKKRARVWRQRPLELGGPTDLTQPEQKEVRYPNDSGNWRWRSNGPVMKSTGPSRSQLNLSSSTNHTIRKGQASEHPSSWESLTVDKLQPCLCPFS</sequence>
<accession>A6JXI8</accession>
<dbReference type="AlphaFoldDB" id="A6JXI8"/>
<feature type="region of interest" description="Disordered" evidence="1">
    <location>
        <begin position="46"/>
        <end position="112"/>
    </location>
</feature>
<name>A6JXI8_RAT</name>
<evidence type="ECO:0000256" key="1">
    <source>
        <dbReference type="SAM" id="MobiDB-lite"/>
    </source>
</evidence>
<proteinExistence type="predicted"/>
<gene>
    <name evidence="2" type="ORF">rCG_32071</name>
</gene>
<evidence type="ECO:0000313" key="3">
    <source>
        <dbReference type="Proteomes" id="UP000234681"/>
    </source>
</evidence>
<feature type="compositionally biased region" description="Polar residues" evidence="1">
    <location>
        <begin position="82"/>
        <end position="97"/>
    </location>
</feature>
<dbReference type="EMBL" id="CH474005">
    <property type="protein sequence ID" value="EDL96421.1"/>
    <property type="molecule type" value="Genomic_DNA"/>
</dbReference>
<reference evidence="2 3" key="1">
    <citation type="submission" date="2005-09" db="EMBL/GenBank/DDBJ databases">
        <authorList>
            <person name="Mural R.J."/>
            <person name="Li P.W."/>
            <person name="Adams M.D."/>
            <person name="Amanatides P.G."/>
            <person name="Baden-Tillson H."/>
            <person name="Barnstead M."/>
            <person name="Chin S.H."/>
            <person name="Dew I."/>
            <person name="Evans C.A."/>
            <person name="Ferriera S."/>
            <person name="Flanigan M."/>
            <person name="Fosler C."/>
            <person name="Glodek A."/>
            <person name="Gu Z."/>
            <person name="Holt R.A."/>
            <person name="Jennings D."/>
            <person name="Kraft C.L."/>
            <person name="Lu F."/>
            <person name="Nguyen T."/>
            <person name="Nusskern D.R."/>
            <person name="Pfannkoch C.M."/>
            <person name="Sitter C."/>
            <person name="Sutton G.G."/>
            <person name="Venter J.C."/>
            <person name="Wang Z."/>
            <person name="Woodage T."/>
            <person name="Zheng X.H."/>
            <person name="Zhong F."/>
        </authorList>
    </citation>
    <scope>NUCLEOTIDE SEQUENCE [LARGE SCALE GENOMIC DNA]</scope>
    <source>
        <strain>BN</strain>
        <strain evidence="3">Sprague-Dawley</strain>
    </source>
</reference>
<organism evidence="2 3">
    <name type="scientific">Rattus norvegicus</name>
    <name type="common">Rat</name>
    <dbReference type="NCBI Taxonomy" id="10116"/>
    <lineage>
        <taxon>Eukaryota</taxon>
        <taxon>Metazoa</taxon>
        <taxon>Chordata</taxon>
        <taxon>Craniata</taxon>
        <taxon>Vertebrata</taxon>
        <taxon>Euteleostomi</taxon>
        <taxon>Mammalia</taxon>
        <taxon>Eutheria</taxon>
        <taxon>Euarchontoglires</taxon>
        <taxon>Glires</taxon>
        <taxon>Rodentia</taxon>
        <taxon>Myomorpha</taxon>
        <taxon>Muroidea</taxon>
        <taxon>Muridae</taxon>
        <taxon>Murinae</taxon>
        <taxon>Rattus</taxon>
    </lineage>
</organism>
<evidence type="ECO:0000313" key="2">
    <source>
        <dbReference type="EMBL" id="EDL96421.1"/>
    </source>
</evidence>
<dbReference type="Proteomes" id="UP000234681">
    <property type="component" value="Chromosome 3"/>
</dbReference>